<feature type="compositionally biased region" description="Polar residues" evidence="2">
    <location>
        <begin position="1"/>
        <end position="14"/>
    </location>
</feature>
<reference evidence="3" key="1">
    <citation type="submission" date="2021-01" db="EMBL/GenBank/DDBJ databases">
        <authorList>
            <person name="Corre E."/>
            <person name="Pelletier E."/>
            <person name="Niang G."/>
            <person name="Scheremetjew M."/>
            <person name="Finn R."/>
            <person name="Kale V."/>
            <person name="Holt S."/>
            <person name="Cochrane G."/>
            <person name="Meng A."/>
            <person name="Brown T."/>
            <person name="Cohen L."/>
        </authorList>
    </citation>
    <scope>NUCLEOTIDE SEQUENCE</scope>
    <source>
        <strain evidence="3">CCAP 1951/1</strain>
    </source>
</reference>
<keyword evidence="1" id="KW-0175">Coiled coil</keyword>
<evidence type="ECO:0000256" key="1">
    <source>
        <dbReference type="SAM" id="Coils"/>
    </source>
</evidence>
<sequence>MLQTVDQHETSLSPNRGAVQVHAHARAAQEQQYRQQLHQMQHLQRQLESYDDRLERLKHEPNEDRKALVEQRVAEYARDPRSIAPEDALDTIVRLENHLKLQQRANALMAKELDRDRRTIKERRGTLHKIETNYAEVLKVTGWDGKTLRSQDEQDEMKERINEMAMLAKKLREEHRAAQLIIHKKEHVVQFLHAELAKRNEQREQLDEKYNAIRVKDRDNREILLQIEKLQRVSEHTDNQVAVARQNQDTVALECLQEDNDYLKNLLKEKRQKRADQDRVMRAQASRVKQLTTRFEVIGGALRDLGLDRRAANALNAVPPPVEPIGEPDDMERIAPSDEQIPTCVYELLVRDMASIRSAVARKDVMVVEKQCVKAAMEEKLHTFEENLRYAQQQEAHTKDDKFLEMEHLRHTLEERHREYRLQIDDLLHENLKLKADAAKARQQHQQRRA</sequence>
<proteinExistence type="predicted"/>
<name>A0A7S1L2R2_NEODS</name>
<evidence type="ECO:0000256" key="2">
    <source>
        <dbReference type="SAM" id="MobiDB-lite"/>
    </source>
</evidence>
<gene>
    <name evidence="3" type="ORF">NDES1114_LOCUS2658</name>
</gene>
<evidence type="ECO:0000313" key="3">
    <source>
        <dbReference type="EMBL" id="CAD9092621.1"/>
    </source>
</evidence>
<dbReference type="AlphaFoldDB" id="A0A7S1L2R2"/>
<accession>A0A7S1L2R2</accession>
<feature type="compositionally biased region" description="Low complexity" evidence="2">
    <location>
        <begin position="20"/>
        <end position="31"/>
    </location>
</feature>
<feature type="region of interest" description="Disordered" evidence="2">
    <location>
        <begin position="1"/>
        <end position="31"/>
    </location>
</feature>
<feature type="coiled-coil region" evidence="1">
    <location>
        <begin position="154"/>
        <end position="216"/>
    </location>
</feature>
<dbReference type="EMBL" id="HBGF01003854">
    <property type="protein sequence ID" value="CAD9092621.1"/>
    <property type="molecule type" value="Transcribed_RNA"/>
</dbReference>
<feature type="coiled-coil region" evidence="1">
    <location>
        <begin position="374"/>
        <end position="449"/>
    </location>
</feature>
<organism evidence="3">
    <name type="scientific">Neobodo designis</name>
    <name type="common">Flagellated protozoan</name>
    <name type="synonym">Bodo designis</name>
    <dbReference type="NCBI Taxonomy" id="312471"/>
    <lineage>
        <taxon>Eukaryota</taxon>
        <taxon>Discoba</taxon>
        <taxon>Euglenozoa</taxon>
        <taxon>Kinetoplastea</taxon>
        <taxon>Metakinetoplastina</taxon>
        <taxon>Neobodonida</taxon>
        <taxon>Neobodo</taxon>
    </lineage>
</organism>
<protein>
    <submittedName>
        <fullName evidence="3">Uncharacterized protein</fullName>
    </submittedName>
</protein>